<evidence type="ECO:0000313" key="2">
    <source>
        <dbReference type="Proteomes" id="UP000198211"/>
    </source>
</evidence>
<dbReference type="Proteomes" id="UP000198211">
    <property type="component" value="Unassembled WGS sequence"/>
</dbReference>
<dbReference type="AlphaFoldDB" id="A0A225UCN5"/>
<dbReference type="GO" id="GO:0016301">
    <property type="term" value="F:kinase activity"/>
    <property type="evidence" value="ECO:0007669"/>
    <property type="project" value="UniProtKB-KW"/>
</dbReference>
<proteinExistence type="predicted"/>
<dbReference type="OrthoDB" id="94247at2759"/>
<organism evidence="1 2">
    <name type="scientific">Phytophthora megakarya</name>
    <dbReference type="NCBI Taxonomy" id="4795"/>
    <lineage>
        <taxon>Eukaryota</taxon>
        <taxon>Sar</taxon>
        <taxon>Stramenopiles</taxon>
        <taxon>Oomycota</taxon>
        <taxon>Peronosporomycetes</taxon>
        <taxon>Peronosporales</taxon>
        <taxon>Peronosporaceae</taxon>
        <taxon>Phytophthora</taxon>
    </lineage>
</organism>
<reference evidence="2" key="1">
    <citation type="submission" date="2017-03" db="EMBL/GenBank/DDBJ databases">
        <title>Phytopthora megakarya and P. palmivora, two closely related causual agents of cacao black pod achieved similar genome size and gene model numbers by different mechanisms.</title>
        <authorList>
            <person name="Ali S."/>
            <person name="Shao J."/>
            <person name="Larry D.J."/>
            <person name="Kronmiller B."/>
            <person name="Shen D."/>
            <person name="Strem M.D."/>
            <person name="Melnick R.L."/>
            <person name="Guiltinan M.J."/>
            <person name="Tyler B.M."/>
            <person name="Meinhardt L.W."/>
            <person name="Bailey B.A."/>
        </authorList>
    </citation>
    <scope>NUCLEOTIDE SEQUENCE [LARGE SCALE GENOMIC DNA]</scope>
    <source>
        <strain evidence="2">zdho120</strain>
    </source>
</reference>
<sequence>MRSYNIKFKRQAINRVEEIGIDAAIKETKVPRRTVRDWVSNQSKKTQGRKEIIPFSHALVLYMKDERRDNKLVTTRTLIEYMKSHQHTWLVEYLQTKKSKDREQKALYKLCQQFSKR</sequence>
<evidence type="ECO:0000313" key="1">
    <source>
        <dbReference type="EMBL" id="OWY90805.1"/>
    </source>
</evidence>
<dbReference type="EMBL" id="NBNE01021853">
    <property type="protein sequence ID" value="OWY90805.1"/>
    <property type="molecule type" value="Genomic_DNA"/>
</dbReference>
<name>A0A225UCN5_9STRA</name>
<keyword evidence="1" id="KW-0418">Kinase</keyword>
<dbReference type="STRING" id="4795.A0A225UCN5"/>
<accession>A0A225UCN5</accession>
<gene>
    <name evidence="1" type="ORF">PHMEG_00040899</name>
</gene>
<protein>
    <submittedName>
        <fullName evidence="1">Sedoheptulokinase</fullName>
    </submittedName>
</protein>
<comment type="caution">
    <text evidence="1">The sequence shown here is derived from an EMBL/GenBank/DDBJ whole genome shotgun (WGS) entry which is preliminary data.</text>
</comment>
<keyword evidence="1" id="KW-0808">Transferase</keyword>
<keyword evidence="2" id="KW-1185">Reference proteome</keyword>